<comment type="caution">
    <text evidence="1">The sequence shown here is derived from an EMBL/GenBank/DDBJ whole genome shotgun (WGS) entry which is preliminary data.</text>
</comment>
<evidence type="ECO:0000313" key="2">
    <source>
        <dbReference type="Proteomes" id="UP000323876"/>
    </source>
</evidence>
<keyword evidence="2" id="KW-1185">Reference proteome</keyword>
<dbReference type="RefSeq" id="WP_150403646.1">
    <property type="nucleotide sequence ID" value="NZ_VXLC01000008.1"/>
</dbReference>
<dbReference type="Proteomes" id="UP000323876">
    <property type="component" value="Unassembled WGS sequence"/>
</dbReference>
<protein>
    <submittedName>
        <fullName evidence="1">Uncharacterized protein</fullName>
    </submittedName>
</protein>
<dbReference type="AlphaFoldDB" id="A0A5N0EEG5"/>
<gene>
    <name evidence="1" type="ORF">F3087_20745</name>
</gene>
<dbReference type="OrthoDB" id="4467342at2"/>
<dbReference type="EMBL" id="VXLC01000008">
    <property type="protein sequence ID" value="KAA8887316.1"/>
    <property type="molecule type" value="Genomic_DNA"/>
</dbReference>
<organism evidence="1 2">
    <name type="scientific">Nocardia colli</name>
    <dbReference type="NCBI Taxonomy" id="2545717"/>
    <lineage>
        <taxon>Bacteria</taxon>
        <taxon>Bacillati</taxon>
        <taxon>Actinomycetota</taxon>
        <taxon>Actinomycetes</taxon>
        <taxon>Mycobacteriales</taxon>
        <taxon>Nocardiaceae</taxon>
        <taxon>Nocardia</taxon>
    </lineage>
</organism>
<proteinExistence type="predicted"/>
<accession>A0A5N0EEG5</accession>
<reference evidence="1 2" key="1">
    <citation type="submission" date="2019-09" db="EMBL/GenBank/DDBJ databases">
        <authorList>
            <person name="Wang X."/>
        </authorList>
    </citation>
    <scope>NUCLEOTIDE SEQUENCE [LARGE SCALE GENOMIC DNA]</scope>
    <source>
        <strain evidence="1 2">CICC 11023</strain>
    </source>
</reference>
<evidence type="ECO:0000313" key="1">
    <source>
        <dbReference type="EMBL" id="KAA8887316.1"/>
    </source>
</evidence>
<name>A0A5N0EEG5_9NOCA</name>
<sequence>MSESEQSASAQMEAAVARWQALKKQAEGGELRLDTQVGAALAQHAEQMRSKLDAMIVSADNLKRLNGFGTLTSAEDLRVKFANKANSGDDSAVKRLKQSVEVLTLMSDTYNLAIGKLTQSDQAAADKLAQLDMGDS</sequence>